<organism evidence="2 3">
    <name type="scientific">Maricaulis maris (strain MCS10)</name>
    <name type="common">Caulobacter maris</name>
    <dbReference type="NCBI Taxonomy" id="394221"/>
    <lineage>
        <taxon>Bacteria</taxon>
        <taxon>Pseudomonadati</taxon>
        <taxon>Pseudomonadota</taxon>
        <taxon>Alphaproteobacteria</taxon>
        <taxon>Maricaulales</taxon>
        <taxon>Maricaulaceae</taxon>
        <taxon>Maricaulis</taxon>
    </lineage>
</organism>
<dbReference type="Proteomes" id="UP000001964">
    <property type="component" value="Chromosome"/>
</dbReference>
<dbReference type="Gene3D" id="2.40.50.1020">
    <property type="entry name" value="LytTr DNA-binding domain"/>
    <property type="match status" value="1"/>
</dbReference>
<keyword evidence="3" id="KW-1185">Reference proteome</keyword>
<dbReference type="SMART" id="SM00850">
    <property type="entry name" value="LytTR"/>
    <property type="match status" value="1"/>
</dbReference>
<dbReference type="GO" id="GO:0003677">
    <property type="term" value="F:DNA binding"/>
    <property type="evidence" value="ECO:0007669"/>
    <property type="project" value="InterPro"/>
</dbReference>
<dbReference type="PROSITE" id="PS50930">
    <property type="entry name" value="HTH_LYTTR"/>
    <property type="match status" value="1"/>
</dbReference>
<protein>
    <submittedName>
        <fullName evidence="2">Response regulator receiver protein</fullName>
    </submittedName>
</protein>
<name>Q0AN17_MARMM</name>
<dbReference type="RefSeq" id="WP_011643965.1">
    <property type="nucleotide sequence ID" value="NC_008347.1"/>
</dbReference>
<dbReference type="InterPro" id="IPR007492">
    <property type="entry name" value="LytTR_DNA-bd_dom"/>
</dbReference>
<dbReference type="Pfam" id="PF04397">
    <property type="entry name" value="LytTR"/>
    <property type="match status" value="1"/>
</dbReference>
<reference evidence="2 3" key="1">
    <citation type="submission" date="2006-08" db="EMBL/GenBank/DDBJ databases">
        <title>Complete sequence of Maricaulis maris MCS10.</title>
        <authorList>
            <consortium name="US DOE Joint Genome Institute"/>
            <person name="Copeland A."/>
            <person name="Lucas S."/>
            <person name="Lapidus A."/>
            <person name="Barry K."/>
            <person name="Detter J.C."/>
            <person name="Glavina del Rio T."/>
            <person name="Hammon N."/>
            <person name="Israni S."/>
            <person name="Dalin E."/>
            <person name="Tice H."/>
            <person name="Pitluck S."/>
            <person name="Saunders E."/>
            <person name="Brettin T."/>
            <person name="Bruce D."/>
            <person name="Han C."/>
            <person name="Tapia R."/>
            <person name="Gilna P."/>
            <person name="Schmutz J."/>
            <person name="Larimer F."/>
            <person name="Land M."/>
            <person name="Hauser L."/>
            <person name="Kyrpides N."/>
            <person name="Mikhailova N."/>
            <person name="Viollier P."/>
            <person name="Stephens C."/>
            <person name="Richardson P."/>
        </authorList>
    </citation>
    <scope>NUCLEOTIDE SEQUENCE [LARGE SCALE GENOMIC DNA]</scope>
    <source>
        <strain evidence="2 3">MCS10</strain>
    </source>
</reference>
<evidence type="ECO:0000259" key="1">
    <source>
        <dbReference type="PROSITE" id="PS50930"/>
    </source>
</evidence>
<evidence type="ECO:0000313" key="2">
    <source>
        <dbReference type="EMBL" id="ABI66320.1"/>
    </source>
</evidence>
<dbReference type="STRING" id="394221.Mmar10_2028"/>
<dbReference type="HOGENOM" id="CLU_993235_0_0_5"/>
<dbReference type="KEGG" id="mmr:Mmar10_2028"/>
<dbReference type="AlphaFoldDB" id="Q0AN17"/>
<dbReference type="OrthoDB" id="7028951at2"/>
<feature type="domain" description="HTH LytTR-type" evidence="1">
    <location>
        <begin position="189"/>
        <end position="272"/>
    </location>
</feature>
<dbReference type="EMBL" id="CP000449">
    <property type="protein sequence ID" value="ABI66320.1"/>
    <property type="molecule type" value="Genomic_DNA"/>
</dbReference>
<evidence type="ECO:0000313" key="3">
    <source>
        <dbReference type="Proteomes" id="UP000001964"/>
    </source>
</evidence>
<gene>
    <name evidence="2" type="ordered locus">Mmar10_2028</name>
</gene>
<accession>Q0AN17</accession>
<dbReference type="eggNOG" id="COG3279">
    <property type="taxonomic scope" value="Bacteria"/>
</dbReference>
<proteinExistence type="predicted"/>
<sequence length="280" mass="29995">MVHINISRLAGANALAAAIFALLFFEQGIEIPRAGSDFALLAVWTALFGYSSIIFTAVFLLTYKAFASLRTSRLAKAGLAWLAALILSLPGVSFMSVSIESFQGELDPVQTAAGAGAVAQFTHTWFVEAIDISPTAALFYLVASGGAYLFGGLQFGPGRLIRETAGDGDQTGQAGETIPNLKTRIVWALQADEHYVLVHGPRSAQQVLGRLKDAIAQVGEIAGMQVHRSWWVAREGIERVETGAKQISIILKNGTEVPVSQRRFKAFLAWHDSAAAPPPD</sequence>